<evidence type="ECO:0000256" key="6">
    <source>
        <dbReference type="RuleBase" id="RU363053"/>
    </source>
</evidence>
<reference evidence="7" key="2">
    <citation type="submission" date="2025-08" db="UniProtKB">
        <authorList>
            <consortium name="Ensembl"/>
        </authorList>
    </citation>
    <scope>IDENTIFICATION</scope>
</reference>
<dbReference type="GO" id="GO:0016020">
    <property type="term" value="C:membrane"/>
    <property type="evidence" value="ECO:0007669"/>
    <property type="project" value="UniProtKB-SubCell"/>
</dbReference>
<dbReference type="GeneTree" id="ENSGT00730000111088"/>
<dbReference type="Proteomes" id="UP000694620">
    <property type="component" value="Chromosome 11"/>
</dbReference>
<sequence>MWRFILNPVRRCPWITNVALYGSLFAGGDLVHQGFSRRADFNWRQTRNVAVVAFTFHANFNYMWMRFLERSFPGRAASVILKKVLLDVTVGGPLAISAFYTGVSLMEGKKDPLQDCQEKFWNTYKVRPPMPGWSHSSLPSPSVFLQTLNFLLVPLYLRTMFTGCAVFLWATFLCFSRQSGDGTVTKRLLHYAGPQWVSLAVG</sequence>
<evidence type="ECO:0000256" key="5">
    <source>
        <dbReference type="ARBA" id="ARBA00023136"/>
    </source>
</evidence>
<comment type="subcellular location">
    <subcellularLocation>
        <location evidence="1">Membrane</location>
        <topology evidence="1">Multi-pass membrane protein</topology>
    </subcellularLocation>
</comment>
<evidence type="ECO:0000256" key="2">
    <source>
        <dbReference type="ARBA" id="ARBA00006824"/>
    </source>
</evidence>
<evidence type="ECO:0000256" key="4">
    <source>
        <dbReference type="ARBA" id="ARBA00022989"/>
    </source>
</evidence>
<dbReference type="AlphaFoldDB" id="A0A8C4SW39"/>
<name>A0A8C4SW39_ERPCA</name>
<feature type="transmembrane region" description="Helical" evidence="6">
    <location>
        <begin position="84"/>
        <end position="103"/>
    </location>
</feature>
<reference evidence="7" key="3">
    <citation type="submission" date="2025-09" db="UniProtKB">
        <authorList>
            <consortium name="Ensembl"/>
        </authorList>
    </citation>
    <scope>IDENTIFICATION</scope>
</reference>
<dbReference type="GO" id="GO:0005739">
    <property type="term" value="C:mitochondrion"/>
    <property type="evidence" value="ECO:0007669"/>
    <property type="project" value="TreeGrafter"/>
</dbReference>
<keyword evidence="3 6" id="KW-0812">Transmembrane</keyword>
<organism evidence="7 8">
    <name type="scientific">Erpetoichthys calabaricus</name>
    <name type="common">Rope fish</name>
    <name type="synonym">Calamoichthys calabaricus</name>
    <dbReference type="NCBI Taxonomy" id="27687"/>
    <lineage>
        <taxon>Eukaryota</taxon>
        <taxon>Metazoa</taxon>
        <taxon>Chordata</taxon>
        <taxon>Craniata</taxon>
        <taxon>Vertebrata</taxon>
        <taxon>Euteleostomi</taxon>
        <taxon>Actinopterygii</taxon>
        <taxon>Polypteriformes</taxon>
        <taxon>Polypteridae</taxon>
        <taxon>Erpetoichthys</taxon>
    </lineage>
</organism>
<proteinExistence type="inferred from homology"/>
<evidence type="ECO:0000256" key="1">
    <source>
        <dbReference type="ARBA" id="ARBA00004141"/>
    </source>
</evidence>
<dbReference type="PANTHER" id="PTHR11266:SF39">
    <property type="entry name" value="MPV17-LIKE PROTEIN"/>
    <property type="match status" value="1"/>
</dbReference>
<evidence type="ECO:0000313" key="8">
    <source>
        <dbReference type="Proteomes" id="UP000694620"/>
    </source>
</evidence>
<keyword evidence="4 6" id="KW-1133">Transmembrane helix</keyword>
<evidence type="ECO:0000313" key="7">
    <source>
        <dbReference type="Ensembl" id="ENSECRP00000023548.1"/>
    </source>
</evidence>
<protein>
    <submittedName>
        <fullName evidence="7">MPV17 mitochondrial inner membrane protein like</fullName>
    </submittedName>
</protein>
<dbReference type="PANTHER" id="PTHR11266">
    <property type="entry name" value="PEROXISOMAL MEMBRANE PROTEIN 2, PXMP2 MPV17"/>
    <property type="match status" value="1"/>
</dbReference>
<comment type="similarity">
    <text evidence="2 6">Belongs to the peroxisomal membrane protein PXMP2/4 family.</text>
</comment>
<keyword evidence="8" id="KW-1185">Reference proteome</keyword>
<dbReference type="GO" id="GO:0061668">
    <property type="term" value="P:mitochondrial ribosome assembly"/>
    <property type="evidence" value="ECO:0007669"/>
    <property type="project" value="TreeGrafter"/>
</dbReference>
<accession>A0A8C4SW39</accession>
<keyword evidence="5 6" id="KW-0472">Membrane</keyword>
<dbReference type="InterPro" id="IPR007248">
    <property type="entry name" value="Mpv17_PMP22"/>
</dbReference>
<reference evidence="7" key="1">
    <citation type="submission" date="2021-06" db="EMBL/GenBank/DDBJ databases">
        <authorList>
            <consortium name="Wellcome Sanger Institute Data Sharing"/>
        </authorList>
    </citation>
    <scope>NUCLEOTIDE SEQUENCE [LARGE SCALE GENOMIC DNA]</scope>
</reference>
<gene>
    <name evidence="7" type="primary">MPV17L</name>
    <name evidence="7" type="synonym">mpv17l</name>
</gene>
<feature type="transmembrane region" description="Helical" evidence="6">
    <location>
        <begin position="155"/>
        <end position="175"/>
    </location>
</feature>
<evidence type="ECO:0000256" key="3">
    <source>
        <dbReference type="ARBA" id="ARBA00022692"/>
    </source>
</evidence>
<dbReference type="Ensembl" id="ENSECRT00000024053.1">
    <property type="protein sequence ID" value="ENSECRP00000023548.1"/>
    <property type="gene ID" value="ENSECRG00000015926.1"/>
</dbReference>